<organism evidence="2 3">
    <name type="scientific">Maritimibacter harenae</name>
    <dbReference type="NCBI Taxonomy" id="2606218"/>
    <lineage>
        <taxon>Bacteria</taxon>
        <taxon>Pseudomonadati</taxon>
        <taxon>Pseudomonadota</taxon>
        <taxon>Alphaproteobacteria</taxon>
        <taxon>Rhodobacterales</taxon>
        <taxon>Roseobacteraceae</taxon>
        <taxon>Maritimibacter</taxon>
    </lineage>
</organism>
<accession>A0A845M2B6</accession>
<dbReference type="Pfam" id="PF16156">
    <property type="entry name" value="DUF4864"/>
    <property type="match status" value="1"/>
</dbReference>
<name>A0A845M2B6_9RHOB</name>
<dbReference type="Proteomes" id="UP000467322">
    <property type="component" value="Unassembled WGS sequence"/>
</dbReference>
<comment type="caution">
    <text evidence="2">The sequence shown here is derived from an EMBL/GenBank/DDBJ whole genome shotgun (WGS) entry which is preliminary data.</text>
</comment>
<evidence type="ECO:0000313" key="3">
    <source>
        <dbReference type="Proteomes" id="UP000467322"/>
    </source>
</evidence>
<evidence type="ECO:0000313" key="2">
    <source>
        <dbReference type="EMBL" id="MZR14175.1"/>
    </source>
</evidence>
<reference evidence="2 3" key="1">
    <citation type="submission" date="2019-12" db="EMBL/GenBank/DDBJ databases">
        <title>Maritimibacter sp. nov. sp. isolated from sea sand.</title>
        <authorList>
            <person name="Kim J."/>
            <person name="Jeong S.E."/>
            <person name="Jung H.S."/>
            <person name="Jeon C.O."/>
        </authorList>
    </citation>
    <scope>NUCLEOTIDE SEQUENCE [LARGE SCALE GENOMIC DNA]</scope>
    <source>
        <strain evidence="2 3">DP07</strain>
    </source>
</reference>
<dbReference type="AlphaFoldDB" id="A0A845M2B6"/>
<dbReference type="InterPro" id="IPR032347">
    <property type="entry name" value="DUF4864"/>
</dbReference>
<feature type="chain" id="PRO_5032836061" evidence="1">
    <location>
        <begin position="23"/>
        <end position="138"/>
    </location>
</feature>
<sequence length="138" mass="15129">MKQILFATALALSAALAGPVTAQVEPGEAIQDVITRQFDAFIAEDVDEAWTYASPGIQAMFGSPGRFGAMVEQGYPMVYAPSETRFLDLREMNGDLWQRVLVRDGAGTYHLLDYRMVELDGMWRIAGVQLIREAGVGA</sequence>
<evidence type="ECO:0000256" key="1">
    <source>
        <dbReference type="SAM" id="SignalP"/>
    </source>
</evidence>
<keyword evidence="1" id="KW-0732">Signal</keyword>
<proteinExistence type="predicted"/>
<gene>
    <name evidence="2" type="ORF">GQE99_14220</name>
</gene>
<protein>
    <submittedName>
        <fullName evidence="2">DUF4864 domain-containing protein</fullName>
    </submittedName>
</protein>
<dbReference type="RefSeq" id="WP_161352292.1">
    <property type="nucleotide sequence ID" value="NZ_WTUX01000017.1"/>
</dbReference>
<dbReference type="EMBL" id="WTUX01000017">
    <property type="protein sequence ID" value="MZR14175.1"/>
    <property type="molecule type" value="Genomic_DNA"/>
</dbReference>
<keyword evidence="3" id="KW-1185">Reference proteome</keyword>
<feature type="signal peptide" evidence="1">
    <location>
        <begin position="1"/>
        <end position="22"/>
    </location>
</feature>